<gene>
    <name evidence="1" type="ORF">KEC57_06485</name>
</gene>
<protein>
    <submittedName>
        <fullName evidence="1">Uncharacterized protein</fullName>
    </submittedName>
</protein>
<comment type="caution">
    <text evidence="1">The sequence shown here is derived from an EMBL/GenBank/DDBJ whole genome shotgun (WGS) entry which is preliminary data.</text>
</comment>
<keyword evidence="2" id="KW-1185">Reference proteome</keyword>
<name>A0A9X1S3C0_9MICO</name>
<organism evidence="1 2">
    <name type="scientific">Microbacterium allomyrinae</name>
    <dbReference type="NCBI Taxonomy" id="2830666"/>
    <lineage>
        <taxon>Bacteria</taxon>
        <taxon>Bacillati</taxon>
        <taxon>Actinomycetota</taxon>
        <taxon>Actinomycetes</taxon>
        <taxon>Micrococcales</taxon>
        <taxon>Microbacteriaceae</taxon>
        <taxon>Microbacterium</taxon>
    </lineage>
</organism>
<evidence type="ECO:0000313" key="1">
    <source>
        <dbReference type="EMBL" id="MCC2031830.1"/>
    </source>
</evidence>
<dbReference type="Pfam" id="PF25681">
    <property type="entry name" value="Phage_TTP_17"/>
    <property type="match status" value="1"/>
</dbReference>
<dbReference type="Proteomes" id="UP001139354">
    <property type="component" value="Unassembled WGS sequence"/>
</dbReference>
<sequence>MTVNAELARIYGGDADAIHLAPFGTTLPTTITGALDEAFEDVGWLHSDGVTEQLTGSVNKTRGHQGQAVVRTRVSESGTTLTFHALETKAQTQSLRYHEKSVAVAAGVRTVTRGPGQRVAVRTAVIDFFDADDDDVQERLIIPRFEIVQNGDRVYGGTDIAGFPFLGEIIGDYTHLSTDVEGAA</sequence>
<dbReference type="AlphaFoldDB" id="A0A9X1S3C0"/>
<evidence type="ECO:0000313" key="2">
    <source>
        <dbReference type="Proteomes" id="UP001139354"/>
    </source>
</evidence>
<dbReference type="RefSeq" id="WP_229383762.1">
    <property type="nucleotide sequence ID" value="NZ_JAGTTN010000002.1"/>
</dbReference>
<reference evidence="1" key="1">
    <citation type="submission" date="2021-04" db="EMBL/GenBank/DDBJ databases">
        <title>Microbacterium tenobrionis sp. nov. and Microbacterium allomyrinae sp. nov., isolated from larvae of Tenobrio molitor and Allomyrina dichotoma, respectively.</title>
        <authorList>
            <person name="Lee S.D."/>
        </authorList>
    </citation>
    <scope>NUCLEOTIDE SEQUENCE</scope>
    <source>
        <strain evidence="1">BWT-G7</strain>
    </source>
</reference>
<proteinExistence type="predicted"/>
<dbReference type="InterPro" id="IPR058154">
    <property type="entry name" value="Bxb1_TTP-like"/>
</dbReference>
<accession>A0A9X1S3C0</accession>
<dbReference type="EMBL" id="JAGTTN010000002">
    <property type="protein sequence ID" value="MCC2031830.1"/>
    <property type="molecule type" value="Genomic_DNA"/>
</dbReference>